<evidence type="ECO:0000313" key="2">
    <source>
        <dbReference type="EMBL" id="SEF94334.1"/>
    </source>
</evidence>
<dbReference type="OrthoDB" id="4523834at2"/>
<feature type="domain" description="HTH cro/C1-type" evidence="1">
    <location>
        <begin position="67"/>
        <end position="123"/>
    </location>
</feature>
<dbReference type="PROSITE" id="PS50943">
    <property type="entry name" value="HTH_CROC1"/>
    <property type="match status" value="1"/>
</dbReference>
<accession>A0A1H5W471</accession>
<organism evidence="2 3">
    <name type="scientific">Actinacidiphila yanglinensis</name>
    <dbReference type="NCBI Taxonomy" id="310779"/>
    <lineage>
        <taxon>Bacteria</taxon>
        <taxon>Bacillati</taxon>
        <taxon>Actinomycetota</taxon>
        <taxon>Actinomycetes</taxon>
        <taxon>Kitasatosporales</taxon>
        <taxon>Streptomycetaceae</taxon>
        <taxon>Actinacidiphila</taxon>
    </lineage>
</organism>
<dbReference type="InterPro" id="IPR010982">
    <property type="entry name" value="Lambda_DNA-bd_dom_sf"/>
</dbReference>
<dbReference type="InterPro" id="IPR001387">
    <property type="entry name" value="Cro/C1-type_HTH"/>
</dbReference>
<dbReference type="Proteomes" id="UP000236754">
    <property type="component" value="Unassembled WGS sequence"/>
</dbReference>
<gene>
    <name evidence="2" type="ORF">SAMN05216223_102555</name>
</gene>
<dbReference type="RefSeq" id="WP_160144989.1">
    <property type="nucleotide sequence ID" value="NZ_FNVU01000002.1"/>
</dbReference>
<dbReference type="SMART" id="SM00530">
    <property type="entry name" value="HTH_XRE"/>
    <property type="match status" value="1"/>
</dbReference>
<dbReference type="AlphaFoldDB" id="A0A1H5W471"/>
<sequence>MAEEEDRRCVQCGCRLSRYNDAVRCGACARTRPREAVPGPHAIPARLWDEPEVRDALGKMDFGGLSRIVRERTGLRQEDVAALTGIRQSYLSALESGARRLTNLEKALQFVNGLGVPHSFTLLPGKHTDSVPNKAAGAPRVAGTGSGGLGGGLAGSIGTGLAGPLRGGLAGTGVPERGATAGADPDWADPVAVADRARSVAAVNVDDGTLVALRGAIDEIVARYEADGPGLLAPRAAGLLRLQHELLGGPQHPRQRHALYTLTATTAALLAYMSVNAGRLTVSATYAAHALGLAEEVEDRDLVAWIRGTQSFAAYYGGCYTEAHELALAGLRAAPGSPQAVRLLANGVARALGRLGDRAGVERAADRALHLSEDTALPAGLTPCVSPAPYGRARTLANLATAHLSLGDTARVLGYADEVEAHVNGSDSVWSRALVALDVATALLERPGPDLEHALSLGRSALELTVDSPIRSVAQRAHELLARTAPWRAEQAVREYAETLELWCDRAPVAVGETVAGTAAGPRG</sequence>
<dbReference type="EMBL" id="FNVU01000002">
    <property type="protein sequence ID" value="SEF94334.1"/>
    <property type="molecule type" value="Genomic_DNA"/>
</dbReference>
<dbReference type="Pfam" id="PF01381">
    <property type="entry name" value="HTH_3"/>
    <property type="match status" value="1"/>
</dbReference>
<proteinExistence type="predicted"/>
<dbReference type="InterPro" id="IPR011990">
    <property type="entry name" value="TPR-like_helical_dom_sf"/>
</dbReference>
<dbReference type="CDD" id="cd00093">
    <property type="entry name" value="HTH_XRE"/>
    <property type="match status" value="1"/>
</dbReference>
<keyword evidence="3" id="KW-1185">Reference proteome</keyword>
<dbReference type="Gene3D" id="1.10.260.40">
    <property type="entry name" value="lambda repressor-like DNA-binding domains"/>
    <property type="match status" value="1"/>
</dbReference>
<evidence type="ECO:0000313" key="3">
    <source>
        <dbReference type="Proteomes" id="UP000236754"/>
    </source>
</evidence>
<protein>
    <submittedName>
        <fullName evidence="2">Helix-turn-helix domain-containing protein</fullName>
    </submittedName>
</protein>
<dbReference type="Gene3D" id="1.25.40.10">
    <property type="entry name" value="Tetratricopeptide repeat domain"/>
    <property type="match status" value="1"/>
</dbReference>
<name>A0A1H5W471_9ACTN</name>
<evidence type="ECO:0000259" key="1">
    <source>
        <dbReference type="PROSITE" id="PS50943"/>
    </source>
</evidence>
<reference evidence="2 3" key="1">
    <citation type="submission" date="2016-10" db="EMBL/GenBank/DDBJ databases">
        <authorList>
            <person name="de Groot N.N."/>
        </authorList>
    </citation>
    <scope>NUCLEOTIDE SEQUENCE [LARGE SCALE GENOMIC DNA]</scope>
    <source>
        <strain evidence="2 3">CGMCC 4.2023</strain>
    </source>
</reference>
<dbReference type="GO" id="GO:0003677">
    <property type="term" value="F:DNA binding"/>
    <property type="evidence" value="ECO:0007669"/>
    <property type="project" value="InterPro"/>
</dbReference>
<dbReference type="SUPFAM" id="SSF47413">
    <property type="entry name" value="lambda repressor-like DNA-binding domains"/>
    <property type="match status" value="1"/>
</dbReference>